<proteinExistence type="predicted"/>
<dbReference type="Proteomes" id="UP000326268">
    <property type="component" value="Unassembled WGS sequence"/>
</dbReference>
<keyword evidence="2" id="KW-1185">Reference proteome</keyword>
<dbReference type="GeneID" id="43656814"/>
<accession>A0A5N7A9E1</accession>
<sequence>MPSSPHANRQARQVVSIAIAPGGGALFTCARCLIAFDPSDSVVIQGAMSGDIALGILFNGKVVKKTEAQSQPGG</sequence>
<dbReference type="EMBL" id="ML737625">
    <property type="protein sequence ID" value="KAE8365739.1"/>
    <property type="molecule type" value="Genomic_DNA"/>
</dbReference>
<protein>
    <submittedName>
        <fullName evidence="1">Uncharacterized protein</fullName>
    </submittedName>
</protein>
<organism evidence="1 2">
    <name type="scientific">Aspergillus caelatus</name>
    <dbReference type="NCBI Taxonomy" id="61420"/>
    <lineage>
        <taxon>Eukaryota</taxon>
        <taxon>Fungi</taxon>
        <taxon>Dikarya</taxon>
        <taxon>Ascomycota</taxon>
        <taxon>Pezizomycotina</taxon>
        <taxon>Eurotiomycetes</taxon>
        <taxon>Eurotiomycetidae</taxon>
        <taxon>Eurotiales</taxon>
        <taxon>Aspergillaceae</taxon>
        <taxon>Aspergillus</taxon>
        <taxon>Aspergillus subgen. Circumdati</taxon>
    </lineage>
</organism>
<evidence type="ECO:0000313" key="1">
    <source>
        <dbReference type="EMBL" id="KAE8365739.1"/>
    </source>
</evidence>
<dbReference type="RefSeq" id="XP_031928820.1">
    <property type="nucleotide sequence ID" value="XM_032072368.1"/>
</dbReference>
<reference evidence="1 2" key="1">
    <citation type="submission" date="2019-04" db="EMBL/GenBank/DDBJ databases">
        <title>Friends and foes A comparative genomics studyof 23 Aspergillus species from section Flavi.</title>
        <authorList>
            <consortium name="DOE Joint Genome Institute"/>
            <person name="Kjaerbolling I."/>
            <person name="Vesth T."/>
            <person name="Frisvad J.C."/>
            <person name="Nybo J.L."/>
            <person name="Theobald S."/>
            <person name="Kildgaard S."/>
            <person name="Isbrandt T."/>
            <person name="Kuo A."/>
            <person name="Sato A."/>
            <person name="Lyhne E.K."/>
            <person name="Kogle M.E."/>
            <person name="Wiebenga A."/>
            <person name="Kun R.S."/>
            <person name="Lubbers R.J."/>
            <person name="Makela M.R."/>
            <person name="Barry K."/>
            <person name="Chovatia M."/>
            <person name="Clum A."/>
            <person name="Daum C."/>
            <person name="Haridas S."/>
            <person name="He G."/>
            <person name="LaButti K."/>
            <person name="Lipzen A."/>
            <person name="Mondo S."/>
            <person name="Riley R."/>
            <person name="Salamov A."/>
            <person name="Simmons B.A."/>
            <person name="Magnuson J.K."/>
            <person name="Henrissat B."/>
            <person name="Mortensen U.H."/>
            <person name="Larsen T.O."/>
            <person name="Devries R.P."/>
            <person name="Grigoriev I.V."/>
            <person name="Machida M."/>
            <person name="Baker S.E."/>
            <person name="Andersen M.R."/>
        </authorList>
    </citation>
    <scope>NUCLEOTIDE SEQUENCE [LARGE SCALE GENOMIC DNA]</scope>
    <source>
        <strain evidence="1 2">CBS 763.97</strain>
    </source>
</reference>
<dbReference type="AlphaFoldDB" id="A0A5N7A9E1"/>
<evidence type="ECO:0000313" key="2">
    <source>
        <dbReference type="Proteomes" id="UP000326268"/>
    </source>
</evidence>
<name>A0A5N7A9E1_9EURO</name>
<gene>
    <name evidence="1" type="ORF">BDV27DRAFT_156619</name>
</gene>